<accession>A0A6J5TWW0</accession>
<dbReference type="EMBL" id="CAEKDK010000002">
    <property type="protein sequence ID" value="CAB4268580.1"/>
    <property type="molecule type" value="Genomic_DNA"/>
</dbReference>
<evidence type="ECO:0000256" key="1">
    <source>
        <dbReference type="SAM" id="MobiDB-lite"/>
    </source>
</evidence>
<reference evidence="2 3" key="1">
    <citation type="submission" date="2020-05" db="EMBL/GenBank/DDBJ databases">
        <authorList>
            <person name="Campoy J."/>
            <person name="Schneeberger K."/>
            <person name="Spophaly S."/>
        </authorList>
    </citation>
    <scope>NUCLEOTIDE SEQUENCE [LARGE SCALE GENOMIC DNA]</scope>
    <source>
        <strain evidence="2">PruArmRojPasFocal</strain>
    </source>
</reference>
<gene>
    <name evidence="2" type="ORF">CURHAP_LOCUS12394</name>
</gene>
<dbReference type="AlphaFoldDB" id="A0A6J5TWW0"/>
<feature type="compositionally biased region" description="Basic and acidic residues" evidence="1">
    <location>
        <begin position="7"/>
        <end position="19"/>
    </location>
</feature>
<proteinExistence type="predicted"/>
<organism evidence="2 3">
    <name type="scientific">Prunus armeniaca</name>
    <name type="common">Apricot</name>
    <name type="synonym">Armeniaca vulgaris</name>
    <dbReference type="NCBI Taxonomy" id="36596"/>
    <lineage>
        <taxon>Eukaryota</taxon>
        <taxon>Viridiplantae</taxon>
        <taxon>Streptophyta</taxon>
        <taxon>Embryophyta</taxon>
        <taxon>Tracheophyta</taxon>
        <taxon>Spermatophyta</taxon>
        <taxon>Magnoliopsida</taxon>
        <taxon>eudicotyledons</taxon>
        <taxon>Gunneridae</taxon>
        <taxon>Pentapetalae</taxon>
        <taxon>rosids</taxon>
        <taxon>fabids</taxon>
        <taxon>Rosales</taxon>
        <taxon>Rosaceae</taxon>
        <taxon>Amygdaloideae</taxon>
        <taxon>Amygdaleae</taxon>
        <taxon>Prunus</taxon>
    </lineage>
</organism>
<protein>
    <recommendedName>
        <fullName evidence="4">Myb/SANT-like domain-containing protein</fullName>
    </recommendedName>
</protein>
<evidence type="ECO:0000313" key="3">
    <source>
        <dbReference type="Proteomes" id="UP000507222"/>
    </source>
</evidence>
<dbReference type="PANTHER" id="PTHR47851">
    <property type="entry name" value="OS06G0588700 PROTEIN-RELATED"/>
    <property type="match status" value="1"/>
</dbReference>
<feature type="region of interest" description="Disordered" evidence="1">
    <location>
        <begin position="1"/>
        <end position="22"/>
    </location>
</feature>
<evidence type="ECO:0000313" key="2">
    <source>
        <dbReference type="EMBL" id="CAB4268580.1"/>
    </source>
</evidence>
<dbReference type="PANTHER" id="PTHR47851:SF1">
    <property type="entry name" value="OS06G0588700 PROTEIN"/>
    <property type="match status" value="1"/>
</dbReference>
<dbReference type="Proteomes" id="UP000507222">
    <property type="component" value="Unassembled WGS sequence"/>
</dbReference>
<evidence type="ECO:0008006" key="4">
    <source>
        <dbReference type="Google" id="ProtNLM"/>
    </source>
</evidence>
<name>A0A6J5TWW0_PRUAR</name>
<sequence>MSNNTDKPSHDECGEESKKQGKAQLAVVDIFGWKETGLGWDTVKKTINSSNEWWDKKVKETPEAAKFRTCGLKHADQLDILFKDIAMTGDGAWAPSQGFVHDVENELTHPTENSHEDGVYDLENGLEFNEAT</sequence>